<proteinExistence type="predicted"/>
<gene>
    <name evidence="2" type="ORF">Tci_051518</name>
</gene>
<accession>A0A6L2N071</accession>
<protein>
    <recommendedName>
        <fullName evidence="1">Retroviral polymerase SH3-like domain-containing protein</fullName>
    </recommendedName>
</protein>
<dbReference type="AlphaFoldDB" id="A0A6L2N071"/>
<dbReference type="Pfam" id="PF25597">
    <property type="entry name" value="SH3_retrovirus"/>
    <property type="match status" value="1"/>
</dbReference>
<feature type="domain" description="Retroviral polymerase SH3-like" evidence="1">
    <location>
        <begin position="517"/>
        <end position="562"/>
    </location>
</feature>
<organism evidence="2">
    <name type="scientific">Tanacetum cinerariifolium</name>
    <name type="common">Dalmatian daisy</name>
    <name type="synonym">Chrysanthemum cinerariifolium</name>
    <dbReference type="NCBI Taxonomy" id="118510"/>
    <lineage>
        <taxon>Eukaryota</taxon>
        <taxon>Viridiplantae</taxon>
        <taxon>Streptophyta</taxon>
        <taxon>Embryophyta</taxon>
        <taxon>Tracheophyta</taxon>
        <taxon>Spermatophyta</taxon>
        <taxon>Magnoliopsida</taxon>
        <taxon>eudicotyledons</taxon>
        <taxon>Gunneridae</taxon>
        <taxon>Pentapetalae</taxon>
        <taxon>asterids</taxon>
        <taxon>campanulids</taxon>
        <taxon>Asterales</taxon>
        <taxon>Asteraceae</taxon>
        <taxon>Asteroideae</taxon>
        <taxon>Anthemideae</taxon>
        <taxon>Anthemidinae</taxon>
        <taxon>Tanacetum</taxon>
    </lineage>
</organism>
<sequence length="654" mass="75715">MEQLVKLSKRSAFWSLNDDILKISILKTNTPYPSRKIRRIRACTHQRPKGNKAQYVVNMDDPNITMEEYIRLEEEKAHRHDKVYNWETTTYVFNDTLTSETTLSYEPTISSLNDNEIDFRISYDESDDEDYTVVFDKISFSYKSSSTNNFKIDSKNDNDKVNMPLFPSPEPTVNMDDPNITMEEYIRLEEEKAHRHDKVYNWETATYVFNDTLTSETTLSYEPTISSLNDNEIDFRISYDESDDEDYTVVFDKISFSYKISSTNNFKMDSKNDNDKVNMPLFPSPEPTVSCFDDLDFFKDFENEFPDIVYNDALTSKSNLTESTISSQHIDEFNLNDETSLSECDKEEQNVLKFNDLFPFNVKIDDPNITIEEYIRLVEEKVQRRALSYEPTVSSLNDEINFRVSFDESVDEDYTDELPPKSKNDMPLEDKTKQQIVMPISTREPKRNVNQSVATPLKKIVAIESTNQKPRSTTRKQYEHVSKTCRWWYSKINPPGYKWKPKTSTVNVTPNIVRDGENLDKMKEKGNACIFVGYSTQLRAFMVYNKRTRVIVGTIHVNFDELSQMASDHVSADPIPQCLTMALEQDILSPGPQSQENVPHAAKIKTMSNELDLLYSLMFDELLNGTTLVVSKSSVVHTADALDQRQQQNTTNLL</sequence>
<dbReference type="InterPro" id="IPR057670">
    <property type="entry name" value="SH3_retrovirus"/>
</dbReference>
<evidence type="ECO:0000259" key="1">
    <source>
        <dbReference type="Pfam" id="PF25597"/>
    </source>
</evidence>
<reference evidence="2" key="1">
    <citation type="journal article" date="2019" name="Sci. Rep.">
        <title>Draft genome of Tanacetum cinerariifolium, the natural source of mosquito coil.</title>
        <authorList>
            <person name="Yamashiro T."/>
            <person name="Shiraishi A."/>
            <person name="Satake H."/>
            <person name="Nakayama K."/>
        </authorList>
    </citation>
    <scope>NUCLEOTIDE SEQUENCE</scope>
</reference>
<comment type="caution">
    <text evidence="2">The sequence shown here is derived from an EMBL/GenBank/DDBJ whole genome shotgun (WGS) entry which is preliminary data.</text>
</comment>
<dbReference type="EMBL" id="BKCJ010007893">
    <property type="protein sequence ID" value="GEU79540.1"/>
    <property type="molecule type" value="Genomic_DNA"/>
</dbReference>
<name>A0A6L2N071_TANCI</name>
<evidence type="ECO:0000313" key="2">
    <source>
        <dbReference type="EMBL" id="GEU79540.1"/>
    </source>
</evidence>